<evidence type="ECO:0000313" key="3">
    <source>
        <dbReference type="Proteomes" id="UP000325516"/>
    </source>
</evidence>
<accession>A0A5J6L947</accession>
<dbReference type="KEGG" id="mlz:F6J85_10845"/>
<sequence>MAILAASNGTDFAFLRDHLHLSDSDLSKQMSALRIVDTGRRSRPCCTTAPGAAAQPGVRMSDHQMSSIVAPNPAS</sequence>
<reference evidence="3" key="1">
    <citation type="submission" date="2019-09" db="EMBL/GenBank/DDBJ databases">
        <title>Mumia zhuanghuii sp. nov. isolated from the intestinal contents of plateau pika (Ochotona curzoniae) in the Qinghai-Tibet plateau of China.</title>
        <authorList>
            <person name="Tian Z."/>
        </authorList>
    </citation>
    <scope>NUCLEOTIDE SEQUENCE [LARGE SCALE GENOMIC DNA]</scope>
    <source>
        <strain evidence="3">L-031</strain>
    </source>
</reference>
<protein>
    <submittedName>
        <fullName evidence="2">Uncharacterized protein</fullName>
    </submittedName>
</protein>
<name>A0A5J6L947_9MICO</name>
<dbReference type="Proteomes" id="UP000325516">
    <property type="component" value="Chromosome"/>
</dbReference>
<evidence type="ECO:0000313" key="2">
    <source>
        <dbReference type="EMBL" id="QEW04881.1"/>
    </source>
</evidence>
<keyword evidence="3" id="KW-1185">Reference proteome</keyword>
<dbReference type="RefSeq" id="WP_150927356.1">
    <property type="nucleotide sequence ID" value="NZ_CP044232.1"/>
</dbReference>
<dbReference type="AlphaFoldDB" id="A0A5J6L947"/>
<organism evidence="2 3">
    <name type="scientific">Microbacterium lushaniae</name>
    <dbReference type="NCBI Taxonomy" id="2614639"/>
    <lineage>
        <taxon>Bacteria</taxon>
        <taxon>Bacillati</taxon>
        <taxon>Actinomycetota</taxon>
        <taxon>Actinomycetes</taxon>
        <taxon>Micrococcales</taxon>
        <taxon>Microbacteriaceae</taxon>
        <taxon>Microbacterium</taxon>
    </lineage>
</organism>
<feature type="region of interest" description="Disordered" evidence="1">
    <location>
        <begin position="46"/>
        <end position="75"/>
    </location>
</feature>
<feature type="compositionally biased region" description="Polar residues" evidence="1">
    <location>
        <begin position="63"/>
        <end position="75"/>
    </location>
</feature>
<evidence type="ECO:0000256" key="1">
    <source>
        <dbReference type="SAM" id="MobiDB-lite"/>
    </source>
</evidence>
<gene>
    <name evidence="2" type="ORF">F6J85_10845</name>
</gene>
<dbReference type="EMBL" id="CP044232">
    <property type="protein sequence ID" value="QEW04881.1"/>
    <property type="molecule type" value="Genomic_DNA"/>
</dbReference>
<proteinExistence type="predicted"/>